<feature type="domain" description="Heterokaryon incompatibility" evidence="2">
    <location>
        <begin position="316"/>
        <end position="425"/>
    </location>
</feature>
<keyword evidence="4" id="KW-1185">Reference proteome</keyword>
<dbReference type="InterPro" id="IPR002110">
    <property type="entry name" value="Ankyrin_rpt"/>
</dbReference>
<evidence type="ECO:0000256" key="1">
    <source>
        <dbReference type="PROSITE-ProRule" id="PRU00023"/>
    </source>
</evidence>
<dbReference type="PROSITE" id="PS50297">
    <property type="entry name" value="ANK_REP_REGION"/>
    <property type="match status" value="4"/>
</dbReference>
<accession>W2S116</accession>
<sequence length="627" mass="70962">MHDYRYKPLLSDTAFRLVQLLKSDGDIHQPLLIKVTEFEITAAPPFQALSYTWKSPFSTIDGPDESSADKRAICDAASGDTILVETNLWHALRQLHQPYDVEFWDSTSQEKTPLHCAAEAGNLGLVRSLLAKGADPEAVDKFGDFPLHYAAFNGHTDVVRLFVEAGVRTSHRDHWGRTAFACALEYNRLDTVAYMYQNLLPSQLHSFSTTDRSADTESPVYEAAASGYIDVVREHLHHGRDVDLRDDHGRTLLHHAILNNHVEVIELLRAAGADENALDRDKTTPRELMRKVGRKSDDVAELLELGRRRLAQEKLWRPQYFWIDAICINQADLSEREAQVAMMGEIFRSADAVRIWLGPSNDSSNTAIDTIQRVAVEMSINPVRGYEYSASGLVPSGIPFTEEEEVALHSFLRRTWFKRAWVVQEFLSAKQLVVQCGARQIGFQDITHMMDVMMDWYHGPGAQQSTKWTFPTSKSGRVLARLSWIKQLYLHYSGAIFPGRMSLSKLMQATQLFECDDDRDKYHSLLGIARGPRSTDLQWPLPDYSLPSQDLFCTIARLIMVDDKNLELLSYCDDYKSRSAMFPSWVPFNSNAATAASLDHFTHCLPRQSTPQCEHGFIKDQPIIAGP</sequence>
<dbReference type="GeneID" id="19968850"/>
<feature type="repeat" description="ANK" evidence="1">
    <location>
        <begin position="215"/>
        <end position="247"/>
    </location>
</feature>
<dbReference type="InterPro" id="IPR010730">
    <property type="entry name" value="HET"/>
</dbReference>
<dbReference type="RefSeq" id="XP_008714093.1">
    <property type="nucleotide sequence ID" value="XM_008715871.1"/>
</dbReference>
<dbReference type="AlphaFoldDB" id="W2S116"/>
<dbReference type="HOGENOM" id="CLU_004184_3_2_1"/>
<feature type="repeat" description="ANK" evidence="1">
    <location>
        <begin position="109"/>
        <end position="141"/>
    </location>
</feature>
<dbReference type="InParanoid" id="W2S116"/>
<dbReference type="InterPro" id="IPR052895">
    <property type="entry name" value="HetReg/Transcr_Mod"/>
</dbReference>
<dbReference type="eggNOG" id="KOG0504">
    <property type="taxonomic scope" value="Eukaryota"/>
</dbReference>
<dbReference type="InterPro" id="IPR036770">
    <property type="entry name" value="Ankyrin_rpt-contain_sf"/>
</dbReference>
<dbReference type="Proteomes" id="UP000030752">
    <property type="component" value="Unassembled WGS sequence"/>
</dbReference>
<dbReference type="STRING" id="1220924.W2S116"/>
<dbReference type="EMBL" id="KB822718">
    <property type="protein sequence ID" value="ETN42357.1"/>
    <property type="molecule type" value="Genomic_DNA"/>
</dbReference>
<dbReference type="OrthoDB" id="2157530at2759"/>
<dbReference type="PANTHER" id="PTHR24148">
    <property type="entry name" value="ANKYRIN REPEAT DOMAIN-CONTAINING PROTEIN 39 HOMOLOG-RELATED"/>
    <property type="match status" value="1"/>
</dbReference>
<gene>
    <name evidence="3" type="ORF">HMPREF1541_01511</name>
</gene>
<protein>
    <recommendedName>
        <fullName evidence="2">Heterokaryon incompatibility domain-containing protein</fullName>
    </recommendedName>
</protein>
<evidence type="ECO:0000313" key="3">
    <source>
        <dbReference type="EMBL" id="ETN42357.1"/>
    </source>
</evidence>
<dbReference type="PRINTS" id="PR01415">
    <property type="entry name" value="ANKYRIN"/>
</dbReference>
<proteinExistence type="predicted"/>
<dbReference type="VEuPathDB" id="FungiDB:HMPREF1541_01511"/>
<dbReference type="SMART" id="SM00248">
    <property type="entry name" value="ANK"/>
    <property type="match status" value="5"/>
</dbReference>
<keyword evidence="1" id="KW-0040">ANK repeat</keyword>
<dbReference type="Gene3D" id="1.25.40.20">
    <property type="entry name" value="Ankyrin repeat-containing domain"/>
    <property type="match status" value="2"/>
</dbReference>
<reference evidence="3 4" key="1">
    <citation type="submission" date="2013-03" db="EMBL/GenBank/DDBJ databases">
        <title>The Genome Sequence of Phialophora europaea CBS 101466.</title>
        <authorList>
            <consortium name="The Broad Institute Genomics Platform"/>
            <person name="Cuomo C."/>
            <person name="de Hoog S."/>
            <person name="Gorbushina A."/>
            <person name="Walker B."/>
            <person name="Young S.K."/>
            <person name="Zeng Q."/>
            <person name="Gargeya S."/>
            <person name="Fitzgerald M."/>
            <person name="Haas B."/>
            <person name="Abouelleil A."/>
            <person name="Allen A.W."/>
            <person name="Alvarado L."/>
            <person name="Arachchi H.M."/>
            <person name="Berlin A.M."/>
            <person name="Chapman S.B."/>
            <person name="Gainer-Dewar J."/>
            <person name="Goldberg J."/>
            <person name="Griggs A."/>
            <person name="Gujja S."/>
            <person name="Hansen M."/>
            <person name="Howarth C."/>
            <person name="Imamovic A."/>
            <person name="Ireland A."/>
            <person name="Larimer J."/>
            <person name="McCowan C."/>
            <person name="Murphy C."/>
            <person name="Pearson M."/>
            <person name="Poon T.W."/>
            <person name="Priest M."/>
            <person name="Roberts A."/>
            <person name="Saif S."/>
            <person name="Shea T."/>
            <person name="Sisk P."/>
            <person name="Sykes S."/>
            <person name="Wortman J."/>
            <person name="Nusbaum C."/>
            <person name="Birren B."/>
        </authorList>
    </citation>
    <scope>NUCLEOTIDE SEQUENCE [LARGE SCALE GENOMIC DNA]</scope>
    <source>
        <strain evidence="3 4">CBS 101466</strain>
    </source>
</reference>
<feature type="repeat" description="ANK" evidence="1">
    <location>
        <begin position="142"/>
        <end position="174"/>
    </location>
</feature>
<evidence type="ECO:0000259" key="2">
    <source>
        <dbReference type="Pfam" id="PF06985"/>
    </source>
</evidence>
<feature type="repeat" description="ANK" evidence="1">
    <location>
        <begin position="248"/>
        <end position="280"/>
    </location>
</feature>
<dbReference type="Pfam" id="PF06985">
    <property type="entry name" value="HET"/>
    <property type="match status" value="1"/>
</dbReference>
<dbReference type="Pfam" id="PF12796">
    <property type="entry name" value="Ank_2"/>
    <property type="match status" value="2"/>
</dbReference>
<dbReference type="PANTHER" id="PTHR24148:SF73">
    <property type="entry name" value="HET DOMAIN PROTEIN (AFU_ORTHOLOGUE AFUA_8G01020)"/>
    <property type="match status" value="1"/>
</dbReference>
<name>W2S116_CYPE1</name>
<dbReference type="SUPFAM" id="SSF48403">
    <property type="entry name" value="Ankyrin repeat"/>
    <property type="match status" value="1"/>
</dbReference>
<organism evidence="3 4">
    <name type="scientific">Cyphellophora europaea (strain CBS 101466)</name>
    <name type="common">Phialophora europaea</name>
    <dbReference type="NCBI Taxonomy" id="1220924"/>
    <lineage>
        <taxon>Eukaryota</taxon>
        <taxon>Fungi</taxon>
        <taxon>Dikarya</taxon>
        <taxon>Ascomycota</taxon>
        <taxon>Pezizomycotina</taxon>
        <taxon>Eurotiomycetes</taxon>
        <taxon>Chaetothyriomycetidae</taxon>
        <taxon>Chaetothyriales</taxon>
        <taxon>Cyphellophoraceae</taxon>
        <taxon>Cyphellophora</taxon>
    </lineage>
</organism>
<dbReference type="PROSITE" id="PS50088">
    <property type="entry name" value="ANK_REPEAT"/>
    <property type="match status" value="4"/>
</dbReference>
<evidence type="ECO:0000313" key="4">
    <source>
        <dbReference type="Proteomes" id="UP000030752"/>
    </source>
</evidence>